<evidence type="ECO:0000313" key="1">
    <source>
        <dbReference type="EMBL" id="SDN41566.1"/>
    </source>
</evidence>
<gene>
    <name evidence="1" type="ORF">SAMN04488516_10268</name>
</gene>
<keyword evidence="2" id="KW-1185">Reference proteome</keyword>
<dbReference type="Proteomes" id="UP000199602">
    <property type="component" value="Unassembled WGS sequence"/>
</dbReference>
<proteinExistence type="predicted"/>
<protein>
    <submittedName>
        <fullName evidence="1">Uncharacterized protein</fullName>
    </submittedName>
</protein>
<accession>A0A1H0B7G6</accession>
<reference evidence="1 2" key="1">
    <citation type="submission" date="2016-10" db="EMBL/GenBank/DDBJ databases">
        <authorList>
            <person name="de Groot N.N."/>
        </authorList>
    </citation>
    <scope>NUCLEOTIDE SEQUENCE [LARGE SCALE GENOMIC DNA]</scope>
    <source>
        <strain evidence="1 2">DSM 15269</strain>
    </source>
</reference>
<dbReference type="AlphaFoldDB" id="A0A1H0B7G6"/>
<evidence type="ECO:0000313" key="2">
    <source>
        <dbReference type="Proteomes" id="UP000199602"/>
    </source>
</evidence>
<organism evidence="1 2">
    <name type="scientific">Desulfonauticus submarinus</name>
    <dbReference type="NCBI Taxonomy" id="206665"/>
    <lineage>
        <taxon>Bacteria</taxon>
        <taxon>Pseudomonadati</taxon>
        <taxon>Thermodesulfobacteriota</taxon>
        <taxon>Desulfovibrionia</taxon>
        <taxon>Desulfovibrionales</taxon>
        <taxon>Desulfonauticaceae</taxon>
        <taxon>Desulfonauticus</taxon>
    </lineage>
</organism>
<sequence>MKKYLCFIIILIFVFYLNQKVYSQIKIQTTQDNLIIEVNSTLPPDILTNSTFTPEIYLQIYLDNNTLPKVPNSGQNKRQKSKTK</sequence>
<dbReference type="EMBL" id="FNIN01000002">
    <property type="protein sequence ID" value="SDN41566.1"/>
    <property type="molecule type" value="Genomic_DNA"/>
</dbReference>
<name>A0A1H0B7G6_9BACT</name>